<proteinExistence type="predicted"/>
<gene>
    <name evidence="1" type="ORF">SAMN05192565_12731</name>
</gene>
<sequence length="92" mass="9969">MANEEELFEIELESVARSLGPDLGDTSYDVAFDCTRGTAIIHITVSLDADVVTTTEIIPFAMSELNRAFTALADQTKAWRIVPGQGLRPAGQ</sequence>
<reference evidence="2" key="1">
    <citation type="submission" date="2016-10" db="EMBL/GenBank/DDBJ databases">
        <authorList>
            <person name="Varghese N."/>
            <person name="Submissions S."/>
        </authorList>
    </citation>
    <scope>NUCLEOTIDE SEQUENCE [LARGE SCALE GENOMIC DNA]</scope>
    <source>
        <strain evidence="2">Gh-105</strain>
    </source>
</reference>
<dbReference type="STRING" id="582675.SAMN05192565_12731"/>
<dbReference type="RefSeq" id="WP_091974642.1">
    <property type="nucleotide sequence ID" value="NZ_FOPM01000027.1"/>
</dbReference>
<dbReference type="OrthoDB" id="8005316at2"/>
<dbReference type="EMBL" id="FOPM01000027">
    <property type="protein sequence ID" value="SFH04743.1"/>
    <property type="molecule type" value="Genomic_DNA"/>
</dbReference>
<evidence type="ECO:0000313" key="1">
    <source>
        <dbReference type="EMBL" id="SFH04743.1"/>
    </source>
</evidence>
<organism evidence="1 2">
    <name type="scientific">Methylobacterium gossipiicola</name>
    <dbReference type="NCBI Taxonomy" id="582675"/>
    <lineage>
        <taxon>Bacteria</taxon>
        <taxon>Pseudomonadati</taxon>
        <taxon>Pseudomonadota</taxon>
        <taxon>Alphaproteobacteria</taxon>
        <taxon>Hyphomicrobiales</taxon>
        <taxon>Methylobacteriaceae</taxon>
        <taxon>Methylobacterium</taxon>
    </lineage>
</organism>
<evidence type="ECO:0000313" key="2">
    <source>
        <dbReference type="Proteomes" id="UP000199229"/>
    </source>
</evidence>
<keyword evidence="2" id="KW-1185">Reference proteome</keyword>
<dbReference type="Proteomes" id="UP000199229">
    <property type="component" value="Unassembled WGS sequence"/>
</dbReference>
<name>A0A1I2WTT5_9HYPH</name>
<dbReference type="AlphaFoldDB" id="A0A1I2WTT5"/>
<protein>
    <submittedName>
        <fullName evidence="1">Uncharacterized protein</fullName>
    </submittedName>
</protein>
<accession>A0A1I2WTT5</accession>